<dbReference type="EMBL" id="NJBO01000007">
    <property type="protein sequence ID" value="TKJ42992.1"/>
    <property type="molecule type" value="Genomic_DNA"/>
</dbReference>
<name>A0A532V772_UNCT6</name>
<dbReference type="Pfam" id="PF05048">
    <property type="entry name" value="NosD"/>
    <property type="match status" value="1"/>
</dbReference>
<evidence type="ECO:0000313" key="3">
    <source>
        <dbReference type="Proteomes" id="UP000317778"/>
    </source>
</evidence>
<dbReference type="Proteomes" id="UP000317778">
    <property type="component" value="Unassembled WGS sequence"/>
</dbReference>
<proteinExistence type="predicted"/>
<evidence type="ECO:0000259" key="1">
    <source>
        <dbReference type="Pfam" id="PF05048"/>
    </source>
</evidence>
<reference evidence="2 3" key="1">
    <citation type="submission" date="2017-06" db="EMBL/GenBank/DDBJ databases">
        <title>Novel microbial phyla capable of carbon fixation and sulfur reduction in deep-sea sediments.</title>
        <authorList>
            <person name="Huang J."/>
            <person name="Baker B."/>
            <person name="Wang Y."/>
        </authorList>
    </citation>
    <scope>NUCLEOTIDE SEQUENCE [LARGE SCALE GENOMIC DNA]</scope>
    <source>
        <strain evidence="2">B3_TA06</strain>
    </source>
</reference>
<evidence type="ECO:0000313" key="2">
    <source>
        <dbReference type="EMBL" id="TKJ42992.1"/>
    </source>
</evidence>
<dbReference type="Gene3D" id="2.160.20.10">
    <property type="entry name" value="Single-stranded right-handed beta-helix, Pectin lyase-like"/>
    <property type="match status" value="1"/>
</dbReference>
<dbReference type="PANTHER" id="PTHR11319">
    <property type="entry name" value="G PROTEIN-COUPLED RECEPTOR-RELATED"/>
    <property type="match status" value="1"/>
</dbReference>
<dbReference type="InterPro" id="IPR006626">
    <property type="entry name" value="PbH1"/>
</dbReference>
<dbReference type="SUPFAM" id="SSF51126">
    <property type="entry name" value="Pectin lyase-like"/>
    <property type="match status" value="1"/>
</dbReference>
<dbReference type="InterPro" id="IPR012334">
    <property type="entry name" value="Pectin_lyas_fold"/>
</dbReference>
<organism evidence="2 3">
    <name type="scientific">candidate division TA06 bacterium B3_TA06</name>
    <dbReference type="NCBI Taxonomy" id="2012487"/>
    <lineage>
        <taxon>Bacteria</taxon>
        <taxon>Bacteria division TA06</taxon>
    </lineage>
</organism>
<dbReference type="SMART" id="SM00710">
    <property type="entry name" value="PbH1"/>
    <property type="match status" value="4"/>
</dbReference>
<sequence>MERKVMLPWSRLSVMTVVFAALVLTVGSAGATVIRVPADYPKVQQAIDAASSGDTVMVAGGRYAPSTNGESFPIRMKNGVRLIGAGAAVCTLDAERTNRVIYCSGISDTFTRVEGFTITNGNIRGNGGGIVCAGSSALTIANNVVTGNSAYWDGGGIDCDHSSFQIITNNVVTGNSAIFGGGIGCVYGSSPIITNNTVTGNSSTYGGGIGCWYSSNATITNNTVTGNSARYYGGGIYCHTSSPTITYNDVWGNAPQNYYRCGPGTGCISADPLFVDPTAGDYHLQPGSPCIDTGDNNAHGLQGVDFDGNPRIIAVVDMGAFEYQVPVIEATIDFDPDKLNFASKGKWVTCYIELPPDYSVEDINTSTVAITRIDGEKLDPLLYREGPTEIGDYDEDGIADLMVKFDREKLIDILKSMGYGDGDVVELTVGGKLLNGKLFAGSDTVEIIDKGKDGG</sequence>
<dbReference type="NCBIfam" id="NF041518">
    <property type="entry name" value="choice_anch_Q"/>
    <property type="match status" value="1"/>
</dbReference>
<accession>A0A532V772</accession>
<dbReference type="InterPro" id="IPR007742">
    <property type="entry name" value="NosD_dom"/>
</dbReference>
<dbReference type="InterPro" id="IPR059226">
    <property type="entry name" value="Choice_anch_Q_dom"/>
</dbReference>
<comment type="caution">
    <text evidence="2">The sequence shown here is derived from an EMBL/GenBank/DDBJ whole genome shotgun (WGS) entry which is preliminary data.</text>
</comment>
<dbReference type="InterPro" id="IPR011050">
    <property type="entry name" value="Pectin_lyase_fold/virulence"/>
</dbReference>
<feature type="domain" description="Periplasmic copper-binding protein NosD beta helix" evidence="1">
    <location>
        <begin position="49"/>
        <end position="259"/>
    </location>
</feature>
<dbReference type="PANTHER" id="PTHR11319:SF35">
    <property type="entry name" value="OUTER MEMBRANE PROTEIN PMPC-RELATED"/>
    <property type="match status" value="1"/>
</dbReference>
<protein>
    <recommendedName>
        <fullName evidence="1">Periplasmic copper-binding protein NosD beta helix domain-containing protein</fullName>
    </recommendedName>
</protein>
<gene>
    <name evidence="2" type="ORF">CEE36_05770</name>
</gene>
<dbReference type="AlphaFoldDB" id="A0A532V772"/>